<evidence type="ECO:0000313" key="2">
    <source>
        <dbReference type="EMBL" id="OQV13730.1"/>
    </source>
</evidence>
<sequence length="161" mass="18157">MNSECHGLTVELPNLTAYHSLKPSKFPTNRRPSVRRSTVPPSGQGGGQTANTFPQHHPTKDFPGAAELRLSGSTFMSVHTKWFEQFYLTGPLLEEFGISVNVKIRKEHRTEAFGEFNVFFNILIVKLERPYDETYDIIGHRVFTTPARDQTSTPSTEFVAS</sequence>
<proteinExistence type="predicted"/>
<protein>
    <submittedName>
        <fullName evidence="2">Uncharacterized protein</fullName>
    </submittedName>
</protein>
<dbReference type="AlphaFoldDB" id="A0A1W0WET8"/>
<accession>A0A1W0WET8</accession>
<feature type="region of interest" description="Disordered" evidence="1">
    <location>
        <begin position="21"/>
        <end position="64"/>
    </location>
</feature>
<dbReference type="EMBL" id="MTYJ01000117">
    <property type="protein sequence ID" value="OQV13730.1"/>
    <property type="molecule type" value="Genomic_DNA"/>
</dbReference>
<reference evidence="3" key="1">
    <citation type="submission" date="2017-01" db="EMBL/GenBank/DDBJ databases">
        <title>Comparative genomics of anhydrobiosis in the tardigrade Hypsibius dujardini.</title>
        <authorList>
            <person name="Yoshida Y."/>
            <person name="Koutsovoulos G."/>
            <person name="Laetsch D."/>
            <person name="Stevens L."/>
            <person name="Kumar S."/>
            <person name="Horikawa D."/>
            <person name="Ishino K."/>
            <person name="Komine S."/>
            <person name="Tomita M."/>
            <person name="Blaxter M."/>
            <person name="Arakawa K."/>
        </authorList>
    </citation>
    <scope>NUCLEOTIDE SEQUENCE [LARGE SCALE GENOMIC DNA]</scope>
    <source>
        <strain evidence="3">Z151</strain>
    </source>
</reference>
<evidence type="ECO:0000313" key="3">
    <source>
        <dbReference type="Proteomes" id="UP000192578"/>
    </source>
</evidence>
<feature type="compositionally biased region" description="Low complexity" evidence="1">
    <location>
        <begin position="27"/>
        <end position="42"/>
    </location>
</feature>
<dbReference type="Proteomes" id="UP000192578">
    <property type="component" value="Unassembled WGS sequence"/>
</dbReference>
<comment type="caution">
    <text evidence="2">The sequence shown here is derived from an EMBL/GenBank/DDBJ whole genome shotgun (WGS) entry which is preliminary data.</text>
</comment>
<gene>
    <name evidence="2" type="ORF">BV898_12045</name>
</gene>
<evidence type="ECO:0000256" key="1">
    <source>
        <dbReference type="SAM" id="MobiDB-lite"/>
    </source>
</evidence>
<name>A0A1W0WET8_HYPEX</name>
<keyword evidence="3" id="KW-1185">Reference proteome</keyword>
<organism evidence="2 3">
    <name type="scientific">Hypsibius exemplaris</name>
    <name type="common">Freshwater tardigrade</name>
    <dbReference type="NCBI Taxonomy" id="2072580"/>
    <lineage>
        <taxon>Eukaryota</taxon>
        <taxon>Metazoa</taxon>
        <taxon>Ecdysozoa</taxon>
        <taxon>Tardigrada</taxon>
        <taxon>Eutardigrada</taxon>
        <taxon>Parachela</taxon>
        <taxon>Hypsibioidea</taxon>
        <taxon>Hypsibiidae</taxon>
        <taxon>Hypsibius</taxon>
    </lineage>
</organism>